<dbReference type="PANTHER" id="PTHR39428:SF1">
    <property type="entry name" value="F420H(2)-DEPENDENT QUINONE REDUCTASE RV1261C"/>
    <property type="match status" value="1"/>
</dbReference>
<name>A0A0A6X6J7_ACTUT</name>
<dbReference type="Gene3D" id="2.30.110.10">
    <property type="entry name" value="Electron Transport, Fmn-binding Protein, Chain A"/>
    <property type="match status" value="1"/>
</dbReference>
<dbReference type="InterPro" id="IPR004378">
    <property type="entry name" value="F420H2_quin_Rdtase"/>
</dbReference>
<organism evidence="4 5">
    <name type="scientific">Actinoplanes utahensis</name>
    <dbReference type="NCBI Taxonomy" id="1869"/>
    <lineage>
        <taxon>Bacteria</taxon>
        <taxon>Bacillati</taxon>
        <taxon>Actinomycetota</taxon>
        <taxon>Actinomycetes</taxon>
        <taxon>Micromonosporales</taxon>
        <taxon>Micromonosporaceae</taxon>
        <taxon>Actinoplanes</taxon>
    </lineage>
</organism>
<feature type="domain" description="Hemerythrin-like" evidence="3">
    <location>
        <begin position="149"/>
        <end position="274"/>
    </location>
</feature>
<comment type="caution">
    <text evidence="4">The sequence shown here is derived from an EMBL/GenBank/DDBJ whole genome shotgun (WGS) entry which is preliminary data.</text>
</comment>
<dbReference type="Gene3D" id="1.20.120.520">
    <property type="entry name" value="nmb1532 protein domain like"/>
    <property type="match status" value="1"/>
</dbReference>
<comment type="catalytic activity">
    <reaction evidence="2">
        <text>oxidized coenzyme F420-(gamma-L-Glu)(n) + a quinol + H(+) = reduced coenzyme F420-(gamma-L-Glu)(n) + a quinone</text>
        <dbReference type="Rhea" id="RHEA:39663"/>
        <dbReference type="Rhea" id="RHEA-COMP:12939"/>
        <dbReference type="Rhea" id="RHEA-COMP:14378"/>
        <dbReference type="ChEBI" id="CHEBI:15378"/>
        <dbReference type="ChEBI" id="CHEBI:24646"/>
        <dbReference type="ChEBI" id="CHEBI:132124"/>
        <dbReference type="ChEBI" id="CHEBI:133980"/>
        <dbReference type="ChEBI" id="CHEBI:139511"/>
    </reaction>
</comment>
<proteinExistence type="inferred from homology"/>
<comment type="similarity">
    <text evidence="1">Belongs to the F420H(2)-dependent quinone reductase family.</text>
</comment>
<evidence type="ECO:0000313" key="5">
    <source>
        <dbReference type="Proteomes" id="UP000054537"/>
    </source>
</evidence>
<keyword evidence="5" id="KW-1185">Reference proteome</keyword>
<evidence type="ECO:0000256" key="2">
    <source>
        <dbReference type="ARBA" id="ARBA00049106"/>
    </source>
</evidence>
<dbReference type="Proteomes" id="UP000054537">
    <property type="component" value="Unassembled WGS sequence"/>
</dbReference>
<dbReference type="EMBL" id="JRTT01000024">
    <property type="protein sequence ID" value="KHD75727.1"/>
    <property type="molecule type" value="Genomic_DNA"/>
</dbReference>
<accession>A0A0A6X6J7</accession>
<dbReference type="Pfam" id="PF04075">
    <property type="entry name" value="F420H2_quin_red"/>
    <property type="match status" value="1"/>
</dbReference>
<dbReference type="AlphaFoldDB" id="A0A0A6X6J7"/>
<dbReference type="SUPFAM" id="SSF50475">
    <property type="entry name" value="FMN-binding split barrel"/>
    <property type="match status" value="1"/>
</dbReference>
<dbReference type="GO" id="GO:0016491">
    <property type="term" value="F:oxidoreductase activity"/>
    <property type="evidence" value="ECO:0007669"/>
    <property type="project" value="InterPro"/>
</dbReference>
<protein>
    <submittedName>
        <fullName evidence="4">Cation-binding protein</fullName>
    </submittedName>
</protein>
<dbReference type="PANTHER" id="PTHR39428">
    <property type="entry name" value="F420H(2)-DEPENDENT QUINONE REDUCTASE RV1261C"/>
    <property type="match status" value="1"/>
</dbReference>
<evidence type="ECO:0000256" key="1">
    <source>
        <dbReference type="ARBA" id="ARBA00008710"/>
    </source>
</evidence>
<evidence type="ECO:0000313" key="4">
    <source>
        <dbReference type="EMBL" id="KHD75727.1"/>
    </source>
</evidence>
<dbReference type="STRING" id="1869.MB27_21140"/>
<gene>
    <name evidence="4" type="ORF">MB27_21140</name>
</gene>
<evidence type="ECO:0000259" key="3">
    <source>
        <dbReference type="Pfam" id="PF01814"/>
    </source>
</evidence>
<dbReference type="eggNOG" id="COG3945">
    <property type="taxonomic scope" value="Bacteria"/>
</dbReference>
<dbReference type="RefSeq" id="WP_043526850.1">
    <property type="nucleotide sequence ID" value="NZ_BAABKU010000030.1"/>
</dbReference>
<dbReference type="CDD" id="cd12108">
    <property type="entry name" value="Hr-like"/>
    <property type="match status" value="1"/>
</dbReference>
<dbReference type="GO" id="GO:0005886">
    <property type="term" value="C:plasma membrane"/>
    <property type="evidence" value="ECO:0007669"/>
    <property type="project" value="TreeGrafter"/>
</dbReference>
<dbReference type="NCBIfam" id="TIGR00026">
    <property type="entry name" value="hi_GC_TIGR00026"/>
    <property type="match status" value="1"/>
</dbReference>
<dbReference type="Pfam" id="PF01814">
    <property type="entry name" value="Hemerythrin"/>
    <property type="match status" value="1"/>
</dbReference>
<dbReference type="InterPro" id="IPR012349">
    <property type="entry name" value="Split_barrel_FMN-bd"/>
</dbReference>
<dbReference type="OrthoDB" id="8225825at2"/>
<dbReference type="InterPro" id="IPR012312">
    <property type="entry name" value="Hemerythrin-like"/>
</dbReference>
<reference evidence="4 5" key="1">
    <citation type="submission" date="2014-10" db="EMBL/GenBank/DDBJ databases">
        <title>Draft genome sequence of Actinoplanes utahensis NRRL 12052.</title>
        <authorList>
            <person name="Velasco-Bucheli B."/>
            <person name="del Cerro C."/>
            <person name="Hormigo D."/>
            <person name="Garcia J.L."/>
            <person name="Acebal C."/>
            <person name="Arroyo M."/>
            <person name="de la Mata I."/>
        </authorList>
    </citation>
    <scope>NUCLEOTIDE SEQUENCE [LARGE SCALE GENOMIC DNA]</scope>
    <source>
        <strain evidence="4 5">NRRL 12052</strain>
    </source>
</reference>
<dbReference type="GO" id="GO:0070967">
    <property type="term" value="F:coenzyme F420 binding"/>
    <property type="evidence" value="ECO:0007669"/>
    <property type="project" value="TreeGrafter"/>
</dbReference>
<sequence length="277" mass="30009">MSNDFNTPVIEEFRANHGRVSGMFDGARLILLTTTGARSGRRHTVPLGYLRDRDDRVLVIASAGGSPRHPAWFHNLRADPVVTVEDGAFIYEATAEVLTGAARDDAWARATETSDGWDGYQRRSGRTLPIVALTPIPGPPRFNGTSPGDMLRVVHDAFRRELALIRAEVAASGTALGAQLRINCLSLCSGLHGHHVREDQGMFPALEHADPGLAPTIARLRAEHQTVAELVERLRAALADPDLTRAALIAEVDALTGDLERHLAYEEEALIPVLDGA</sequence>